<gene>
    <name evidence="2" type="ORF">IQ227_21865</name>
</gene>
<organism evidence="2 3">
    <name type="scientific">Sphaerospermopsis aphanizomenoides LEGE 00250</name>
    <dbReference type="NCBI Taxonomy" id="2777972"/>
    <lineage>
        <taxon>Bacteria</taxon>
        <taxon>Bacillati</taxon>
        <taxon>Cyanobacteriota</taxon>
        <taxon>Cyanophyceae</taxon>
        <taxon>Nostocales</taxon>
        <taxon>Aphanizomenonaceae</taxon>
        <taxon>Sphaerospermopsis</taxon>
        <taxon>Sphaerospermopsis aphanizomenoides</taxon>
    </lineage>
</organism>
<feature type="signal peptide" evidence="1">
    <location>
        <begin position="1"/>
        <end position="26"/>
    </location>
</feature>
<keyword evidence="1" id="KW-0732">Signal</keyword>
<name>A0ABR9VLN8_9CYAN</name>
<keyword evidence="3" id="KW-1185">Reference proteome</keyword>
<dbReference type="EMBL" id="JADEWB010000189">
    <property type="protein sequence ID" value="MBE9238592.1"/>
    <property type="molecule type" value="Genomic_DNA"/>
</dbReference>
<accession>A0ABR9VLN8</accession>
<sequence length="143" mass="15520">MKTLKLLTFVPTTLVMSLVLNQAVLAQTPFIQINKQLPTDPLVVNGISGGTVQSNCGNITTQPTQVLQVQESLPYLRLTVEGQGQPTMLIDGPGGRFCVLADNYSANKPELAGFWTIGNYLVYIGNLSAGKYNYTLSISQQKK</sequence>
<feature type="chain" id="PRO_5046305251" evidence="1">
    <location>
        <begin position="27"/>
        <end position="143"/>
    </location>
</feature>
<evidence type="ECO:0000313" key="2">
    <source>
        <dbReference type="EMBL" id="MBE9238592.1"/>
    </source>
</evidence>
<protein>
    <submittedName>
        <fullName evidence="2">Uncharacterized protein</fullName>
    </submittedName>
</protein>
<evidence type="ECO:0000313" key="3">
    <source>
        <dbReference type="Proteomes" id="UP000606776"/>
    </source>
</evidence>
<proteinExistence type="predicted"/>
<evidence type="ECO:0000256" key="1">
    <source>
        <dbReference type="SAM" id="SignalP"/>
    </source>
</evidence>
<dbReference type="RefSeq" id="WP_190347563.1">
    <property type="nucleotide sequence ID" value="NZ_JADEWB010000189.1"/>
</dbReference>
<reference evidence="2 3" key="1">
    <citation type="submission" date="2020-10" db="EMBL/GenBank/DDBJ databases">
        <authorList>
            <person name="Castelo-Branco R."/>
            <person name="Eusebio N."/>
            <person name="Adriana R."/>
            <person name="Vieira A."/>
            <person name="Brugerolle De Fraissinette N."/>
            <person name="Rezende De Castro R."/>
            <person name="Schneider M.P."/>
            <person name="Vasconcelos V."/>
            <person name="Leao P.N."/>
        </authorList>
    </citation>
    <scope>NUCLEOTIDE SEQUENCE [LARGE SCALE GENOMIC DNA]</scope>
    <source>
        <strain evidence="2 3">LEGE 00250</strain>
    </source>
</reference>
<dbReference type="Proteomes" id="UP000606776">
    <property type="component" value="Unassembled WGS sequence"/>
</dbReference>
<comment type="caution">
    <text evidence="2">The sequence shown here is derived from an EMBL/GenBank/DDBJ whole genome shotgun (WGS) entry which is preliminary data.</text>
</comment>